<dbReference type="CDD" id="cd00586">
    <property type="entry name" value="4HBT"/>
    <property type="match status" value="1"/>
</dbReference>
<dbReference type="Pfam" id="PF13279">
    <property type="entry name" value="4HBT_2"/>
    <property type="match status" value="1"/>
</dbReference>
<keyword evidence="1" id="KW-0378">Hydrolase</keyword>
<name>A0A246J4Z1_9BURK</name>
<comment type="caution">
    <text evidence="3">The sequence shown here is derived from an EMBL/GenBank/DDBJ whole genome shotgun (WGS) entry which is preliminary data.</text>
</comment>
<evidence type="ECO:0000256" key="2">
    <source>
        <dbReference type="SAM" id="MobiDB-lite"/>
    </source>
</evidence>
<dbReference type="SUPFAM" id="SSF54637">
    <property type="entry name" value="Thioesterase/thiol ester dehydrase-isomerase"/>
    <property type="match status" value="1"/>
</dbReference>
<proteinExistence type="predicted"/>
<dbReference type="InterPro" id="IPR050563">
    <property type="entry name" value="4-hydroxybenzoyl-CoA_TE"/>
</dbReference>
<organism evidence="3 4">
    <name type="scientific">Roseateles aquatilis</name>
    <dbReference type="NCBI Taxonomy" id="431061"/>
    <lineage>
        <taxon>Bacteria</taxon>
        <taxon>Pseudomonadati</taxon>
        <taxon>Pseudomonadota</taxon>
        <taxon>Betaproteobacteria</taxon>
        <taxon>Burkholderiales</taxon>
        <taxon>Sphaerotilaceae</taxon>
        <taxon>Roseateles</taxon>
    </lineage>
</organism>
<dbReference type="Proteomes" id="UP000197468">
    <property type="component" value="Unassembled WGS sequence"/>
</dbReference>
<evidence type="ECO:0000313" key="3">
    <source>
        <dbReference type="EMBL" id="OWQ87666.1"/>
    </source>
</evidence>
<gene>
    <name evidence="3" type="ORF">CDN99_18610</name>
</gene>
<evidence type="ECO:0000256" key="1">
    <source>
        <dbReference type="ARBA" id="ARBA00022801"/>
    </source>
</evidence>
<protein>
    <submittedName>
        <fullName evidence="3">Thioesterase</fullName>
    </submittedName>
</protein>
<evidence type="ECO:0000313" key="4">
    <source>
        <dbReference type="Proteomes" id="UP000197468"/>
    </source>
</evidence>
<dbReference type="GO" id="GO:0047617">
    <property type="term" value="F:fatty acyl-CoA hydrolase activity"/>
    <property type="evidence" value="ECO:0007669"/>
    <property type="project" value="TreeGrafter"/>
</dbReference>
<dbReference type="AlphaFoldDB" id="A0A246J4Z1"/>
<dbReference type="InterPro" id="IPR029069">
    <property type="entry name" value="HotDog_dom_sf"/>
</dbReference>
<sequence>MNQTDDDAGGDPLRAGWDYPSPHRMDVRPQPQDIDGLNHTNNAVYVRWCEQVAWAHSEALGLTLEDYRRLDRAMAIRHGGYDYLLPSFEGEPLVLGTWLTAGDGRLAMERRFQLRRAGDGQTLMRGRWDLVCIAIADGRPKRMPPEFVAAYQAAVVVSADPSNDGADDESRDPAIKG</sequence>
<dbReference type="EMBL" id="NIOF01000009">
    <property type="protein sequence ID" value="OWQ87666.1"/>
    <property type="molecule type" value="Genomic_DNA"/>
</dbReference>
<dbReference type="OrthoDB" id="9801517at2"/>
<accession>A0A246J4Z1</accession>
<reference evidence="3 4" key="1">
    <citation type="journal article" date="2008" name="Int. J. Syst. Evol. Microbiol.">
        <title>Description of Roseateles aquatilis sp. nov. and Roseateles terrae sp. nov., in the class Betaproteobacteria, and emended description of the genus Roseateles.</title>
        <authorList>
            <person name="Gomila M."/>
            <person name="Bowien B."/>
            <person name="Falsen E."/>
            <person name="Moore E.R."/>
            <person name="Lalucat J."/>
        </authorList>
    </citation>
    <scope>NUCLEOTIDE SEQUENCE [LARGE SCALE GENOMIC DNA]</scope>
    <source>
        <strain evidence="3 4">CCUG 48205</strain>
    </source>
</reference>
<feature type="region of interest" description="Disordered" evidence="2">
    <location>
        <begin position="1"/>
        <end position="26"/>
    </location>
</feature>
<dbReference type="Gene3D" id="3.10.129.10">
    <property type="entry name" value="Hotdog Thioesterase"/>
    <property type="match status" value="2"/>
</dbReference>
<dbReference type="PANTHER" id="PTHR31793">
    <property type="entry name" value="4-HYDROXYBENZOYL-COA THIOESTERASE FAMILY MEMBER"/>
    <property type="match status" value="1"/>
</dbReference>
<dbReference type="PANTHER" id="PTHR31793:SF37">
    <property type="entry name" value="ACYL-COA THIOESTER HYDROLASE YBGC"/>
    <property type="match status" value="1"/>
</dbReference>
<keyword evidence="4" id="KW-1185">Reference proteome</keyword>